<dbReference type="AlphaFoldDB" id="A0A2P6NE77"/>
<sequence>MAALTTWEKYTQYGGLFYKRQDSVLSLDPLVFGGEEKGWRLWRFLERYSLEVPSPSVGTTMTVIGPKEATHLKMKRQRIEEPGASKAAMNALMEDKATVVIAFPNGNPVIEFINHEGETLLSQLLKQTDEARYRRMDTKNGTRVVVTAKKVDGKTTDVARLFLQHSPTDDIRTLANAVEDDIVGRVLGMDLLCIILQVEERNVAKYISVNSSMARLFGRTIDEVRGRTSVELNQPTLHTIRVYDRLYSHLDSATKTARFALHWANQSHFCEFREIKPGTFLGLNMVYHRQSGPEPLTPSGSVVPSVWIRTKWDEFVVECIRFIYHHPRYASKEKMKLPSGFLSVTLASSTECIAESFTDNIDKVFCYAYIGDSFIPSGDSDGHIWKSSRNTVCTGDSLEDTRRETLTVHPGNVQRRYFYTQLPNGSNLRRRVIWMEDMKGIYMVEYRHSKANNTNTELIHLLGPECMDWPDLVSNLHSRSSPEFNESVEKINTCFNMALTRTEQKDFESEDVMSYVNQILHNWASDYYKKAEIEISAYASEDPNEGGISRDYSDQIGTIDTSYTTWFYAQFPPRYRNGQIDQDEAEEDSALQKTVEEKKDSAENPWPERISVATVVAKGGLNIVEYSIEHGFQIARMTTSYSLRIGKVLTCGFLSLFVPTTWRTCADKKEKQQSPVIRTIGVGFDKVETLAIRSIDFGSYLTKSALDVATASVETVDRVFGRREDPYMQS</sequence>
<accession>A0A2P6NE77</accession>
<evidence type="ECO:0008006" key="4">
    <source>
        <dbReference type="Google" id="ProtNLM"/>
    </source>
</evidence>
<reference evidence="2 3" key="1">
    <citation type="journal article" date="2018" name="Genome Biol. Evol.">
        <title>Multiple Roots of Fruiting Body Formation in Amoebozoa.</title>
        <authorList>
            <person name="Hillmann F."/>
            <person name="Forbes G."/>
            <person name="Novohradska S."/>
            <person name="Ferling I."/>
            <person name="Riege K."/>
            <person name="Groth M."/>
            <person name="Westermann M."/>
            <person name="Marz M."/>
            <person name="Spaller T."/>
            <person name="Winckler T."/>
            <person name="Schaap P."/>
            <person name="Glockner G."/>
        </authorList>
    </citation>
    <scope>NUCLEOTIDE SEQUENCE [LARGE SCALE GENOMIC DNA]</scope>
    <source>
        <strain evidence="2 3">Jena</strain>
    </source>
</reference>
<gene>
    <name evidence="2" type="ORF">PROFUN_06243</name>
</gene>
<protein>
    <recommendedName>
        <fullName evidence="4">PAS domain-containing protein</fullName>
    </recommendedName>
</protein>
<dbReference type="EMBL" id="MDYQ01000107">
    <property type="protein sequence ID" value="PRP82231.1"/>
    <property type="molecule type" value="Genomic_DNA"/>
</dbReference>
<evidence type="ECO:0000313" key="3">
    <source>
        <dbReference type="Proteomes" id="UP000241769"/>
    </source>
</evidence>
<feature type="region of interest" description="Disordered" evidence="1">
    <location>
        <begin position="582"/>
        <end position="603"/>
    </location>
</feature>
<proteinExistence type="predicted"/>
<keyword evidence="3" id="KW-1185">Reference proteome</keyword>
<name>A0A2P6NE77_9EUKA</name>
<dbReference type="Proteomes" id="UP000241769">
    <property type="component" value="Unassembled WGS sequence"/>
</dbReference>
<evidence type="ECO:0000313" key="2">
    <source>
        <dbReference type="EMBL" id="PRP82231.1"/>
    </source>
</evidence>
<organism evidence="2 3">
    <name type="scientific">Planoprotostelium fungivorum</name>
    <dbReference type="NCBI Taxonomy" id="1890364"/>
    <lineage>
        <taxon>Eukaryota</taxon>
        <taxon>Amoebozoa</taxon>
        <taxon>Evosea</taxon>
        <taxon>Variosea</taxon>
        <taxon>Cavosteliida</taxon>
        <taxon>Cavosteliaceae</taxon>
        <taxon>Planoprotostelium</taxon>
    </lineage>
</organism>
<evidence type="ECO:0000256" key="1">
    <source>
        <dbReference type="SAM" id="MobiDB-lite"/>
    </source>
</evidence>
<comment type="caution">
    <text evidence="2">The sequence shown here is derived from an EMBL/GenBank/DDBJ whole genome shotgun (WGS) entry which is preliminary data.</text>
</comment>
<dbReference type="InParanoid" id="A0A2P6NE77"/>